<reference evidence="1" key="2">
    <citation type="submission" date="2020-09" db="EMBL/GenBank/DDBJ databases">
        <authorList>
            <person name="Sun Q."/>
            <person name="Zhou Y."/>
        </authorList>
    </citation>
    <scope>NUCLEOTIDE SEQUENCE</scope>
    <source>
        <strain evidence="1">CGMCC 1.12426</strain>
    </source>
</reference>
<gene>
    <name evidence="1" type="ORF">GCM10011316_40050</name>
</gene>
<name>A0A916TQ07_9HYPH</name>
<keyword evidence="2" id="KW-1185">Reference proteome</keyword>
<organism evidence="1 2">
    <name type="scientific">Roseibium aquae</name>
    <dbReference type="NCBI Taxonomy" id="1323746"/>
    <lineage>
        <taxon>Bacteria</taxon>
        <taxon>Pseudomonadati</taxon>
        <taxon>Pseudomonadota</taxon>
        <taxon>Alphaproteobacteria</taxon>
        <taxon>Hyphomicrobiales</taxon>
        <taxon>Stappiaceae</taxon>
        <taxon>Roseibium</taxon>
    </lineage>
</organism>
<evidence type="ECO:0000313" key="1">
    <source>
        <dbReference type="EMBL" id="GGB64225.1"/>
    </source>
</evidence>
<dbReference type="RefSeq" id="WP_150497982.1">
    <property type="nucleotide sequence ID" value="NZ_BMFA01000031.1"/>
</dbReference>
<dbReference type="OrthoDB" id="6198191at2"/>
<sequence length="74" mass="7955">MSKDKNESALSAFISRKAELDGLLERLAALSADHFGVSPDDVHWGHVGTVADAVLLLRQVLAQLEPDQPSDSSK</sequence>
<evidence type="ECO:0000313" key="2">
    <source>
        <dbReference type="Proteomes" id="UP000605148"/>
    </source>
</evidence>
<dbReference type="Proteomes" id="UP000605148">
    <property type="component" value="Unassembled WGS sequence"/>
</dbReference>
<dbReference type="EMBL" id="BMFA01000031">
    <property type="protein sequence ID" value="GGB64225.1"/>
    <property type="molecule type" value="Genomic_DNA"/>
</dbReference>
<accession>A0A916TQ07</accession>
<proteinExistence type="predicted"/>
<comment type="caution">
    <text evidence="1">The sequence shown here is derived from an EMBL/GenBank/DDBJ whole genome shotgun (WGS) entry which is preliminary data.</text>
</comment>
<reference evidence="1" key="1">
    <citation type="journal article" date="2014" name="Int. J. Syst. Evol. Microbiol.">
        <title>Complete genome sequence of Corynebacterium casei LMG S-19264T (=DSM 44701T), isolated from a smear-ripened cheese.</title>
        <authorList>
            <consortium name="US DOE Joint Genome Institute (JGI-PGF)"/>
            <person name="Walter F."/>
            <person name="Albersmeier A."/>
            <person name="Kalinowski J."/>
            <person name="Ruckert C."/>
        </authorList>
    </citation>
    <scope>NUCLEOTIDE SEQUENCE</scope>
    <source>
        <strain evidence="1">CGMCC 1.12426</strain>
    </source>
</reference>
<dbReference type="AlphaFoldDB" id="A0A916TQ07"/>
<protein>
    <submittedName>
        <fullName evidence="1">Uncharacterized protein</fullName>
    </submittedName>
</protein>